<feature type="transmembrane region" description="Helical" evidence="1">
    <location>
        <begin position="12"/>
        <end position="30"/>
    </location>
</feature>
<dbReference type="InterPro" id="IPR036890">
    <property type="entry name" value="HATPase_C_sf"/>
</dbReference>
<keyword evidence="1" id="KW-0472">Membrane</keyword>
<evidence type="ECO:0000256" key="1">
    <source>
        <dbReference type="SAM" id="Phobius"/>
    </source>
</evidence>
<dbReference type="InterPro" id="IPR010559">
    <property type="entry name" value="Sig_transdc_His_kin_internal"/>
</dbReference>
<dbReference type="PANTHER" id="PTHR34220:SF9">
    <property type="entry name" value="SIGNAL TRANSDUCTION HISTIDINE KINASE INTERNAL REGION DOMAIN-CONTAINING PROTEIN"/>
    <property type="match status" value="1"/>
</dbReference>
<feature type="domain" description="Signal transduction histidine kinase internal region" evidence="2">
    <location>
        <begin position="158"/>
        <end position="235"/>
    </location>
</feature>
<proteinExistence type="predicted"/>
<dbReference type="EMBL" id="JBDPZD010000001">
    <property type="protein sequence ID" value="MEO3689962.1"/>
    <property type="molecule type" value="Genomic_DNA"/>
</dbReference>
<organism evidence="3 4">
    <name type="scientific">Roseateles paludis</name>
    <dbReference type="NCBI Taxonomy" id="3145238"/>
    <lineage>
        <taxon>Bacteria</taxon>
        <taxon>Pseudomonadati</taxon>
        <taxon>Pseudomonadota</taxon>
        <taxon>Betaproteobacteria</taxon>
        <taxon>Burkholderiales</taxon>
        <taxon>Sphaerotilaceae</taxon>
        <taxon>Roseateles</taxon>
    </lineage>
</organism>
<dbReference type="Gene3D" id="3.30.565.10">
    <property type="entry name" value="Histidine kinase-like ATPase, C-terminal domain"/>
    <property type="match status" value="1"/>
</dbReference>
<comment type="caution">
    <text evidence="3">The sequence shown here is derived from an EMBL/GenBank/DDBJ whole genome shotgun (WGS) entry which is preliminary data.</text>
</comment>
<evidence type="ECO:0000313" key="4">
    <source>
        <dbReference type="Proteomes" id="UP001495147"/>
    </source>
</evidence>
<keyword evidence="1" id="KW-0812">Transmembrane</keyword>
<dbReference type="Pfam" id="PF06580">
    <property type="entry name" value="His_kinase"/>
    <property type="match status" value="1"/>
</dbReference>
<keyword evidence="4" id="KW-1185">Reference proteome</keyword>
<keyword evidence="3" id="KW-0418">Kinase</keyword>
<dbReference type="InterPro" id="IPR050640">
    <property type="entry name" value="Bact_2-comp_sensor_kinase"/>
</dbReference>
<name>A0ABV0FYV0_9BURK</name>
<evidence type="ECO:0000313" key="3">
    <source>
        <dbReference type="EMBL" id="MEO3689962.1"/>
    </source>
</evidence>
<sequence>MPREPLLPRPWRLPYALIWLGVGASMSVAALQDYRRGHGTRDWEPLLWEFSSVLCVAGLALAVHALTGWLRGRSRGQQWAAHAAGALGYVVLHVLGMFGLRFAVYGLAGVGYEPGPWSTVLVYEGGKDLVAYASFVMISRGVWSMQRNALLERELAAARLARLADQVQPHFLFNTLNLVSSVMYEDVAKADRLLCQLADLLRQTLAAQQRGEHTVGEELALIEPFLALMQSRFGEERLRVQVQADAAARACRLPALLLLSPVENAIKHDVARHRGPVVLTLQATRTARALCIDVVSDCQGPQQADPAPVSGGGFGMSNLRERLATSYGGQALCRFEATAQGARLHLELPLS</sequence>
<reference evidence="3 4" key="1">
    <citation type="submission" date="2024-05" db="EMBL/GenBank/DDBJ databases">
        <title>Roseateles sp. DJS-2-20 16S ribosomal RNA gene Genome sequencing and assembly.</title>
        <authorList>
            <person name="Woo H."/>
        </authorList>
    </citation>
    <scope>NUCLEOTIDE SEQUENCE [LARGE SCALE GENOMIC DNA]</scope>
    <source>
        <strain evidence="3 4">DJS-2-20</strain>
    </source>
</reference>
<dbReference type="RefSeq" id="WP_347702801.1">
    <property type="nucleotide sequence ID" value="NZ_JBDPZD010000001.1"/>
</dbReference>
<evidence type="ECO:0000259" key="2">
    <source>
        <dbReference type="Pfam" id="PF06580"/>
    </source>
</evidence>
<dbReference type="GO" id="GO:0016301">
    <property type="term" value="F:kinase activity"/>
    <property type="evidence" value="ECO:0007669"/>
    <property type="project" value="UniProtKB-KW"/>
</dbReference>
<dbReference type="PANTHER" id="PTHR34220">
    <property type="entry name" value="SENSOR HISTIDINE KINASE YPDA"/>
    <property type="match status" value="1"/>
</dbReference>
<protein>
    <submittedName>
        <fullName evidence="3">Histidine kinase</fullName>
    </submittedName>
</protein>
<keyword evidence="1" id="KW-1133">Transmembrane helix</keyword>
<gene>
    <name evidence="3" type="ORF">ABDJ85_00675</name>
</gene>
<accession>A0ABV0FYV0</accession>
<keyword evidence="3" id="KW-0808">Transferase</keyword>
<feature type="transmembrane region" description="Helical" evidence="1">
    <location>
        <begin position="82"/>
        <end position="109"/>
    </location>
</feature>
<dbReference type="Proteomes" id="UP001495147">
    <property type="component" value="Unassembled WGS sequence"/>
</dbReference>
<feature type="transmembrane region" description="Helical" evidence="1">
    <location>
        <begin position="50"/>
        <end position="70"/>
    </location>
</feature>